<sequence>MTTKPTSPSTTPHSPEVRISVLIHRRLESTFLVAKCTGTLGQFRAPGGYLEYGETFLAAAERLTRKETGLEVHARRVAAVDGEVMGGLGREKHYVTIFVVCELQDEGDEPELCQVVELEECEGWEWRTWDQLRSEQEREIDMPLANLLDQNPSGEMFLRRSL</sequence>
<dbReference type="SUPFAM" id="SSF55811">
    <property type="entry name" value="Nudix"/>
    <property type="match status" value="1"/>
</dbReference>
<dbReference type="PROSITE" id="PS51462">
    <property type="entry name" value="NUDIX"/>
    <property type="match status" value="1"/>
</dbReference>
<dbReference type="InterPro" id="IPR000086">
    <property type="entry name" value="NUDIX_hydrolase_dom"/>
</dbReference>
<accession>A0A084GF54</accession>
<dbReference type="Gene3D" id="3.90.79.10">
    <property type="entry name" value="Nucleoside Triphosphate Pyrophosphohydrolase"/>
    <property type="match status" value="1"/>
</dbReference>
<protein>
    <recommendedName>
        <fullName evidence="1">Nudix hydrolase domain-containing protein</fullName>
    </recommendedName>
</protein>
<evidence type="ECO:0000313" key="3">
    <source>
        <dbReference type="Proteomes" id="UP000028545"/>
    </source>
</evidence>
<evidence type="ECO:0000313" key="2">
    <source>
        <dbReference type="EMBL" id="KEZ45966.1"/>
    </source>
</evidence>
<dbReference type="EMBL" id="JOWA01000055">
    <property type="protein sequence ID" value="KEZ45966.1"/>
    <property type="molecule type" value="Genomic_DNA"/>
</dbReference>
<keyword evidence="3" id="KW-1185">Reference proteome</keyword>
<gene>
    <name evidence="2" type="ORF">SAPIO_CDS1360</name>
</gene>
<dbReference type="InterPro" id="IPR015797">
    <property type="entry name" value="NUDIX_hydrolase-like_dom_sf"/>
</dbReference>
<evidence type="ECO:0000259" key="1">
    <source>
        <dbReference type="PROSITE" id="PS51462"/>
    </source>
</evidence>
<dbReference type="GO" id="GO:0005829">
    <property type="term" value="C:cytosol"/>
    <property type="evidence" value="ECO:0007669"/>
    <property type="project" value="TreeGrafter"/>
</dbReference>
<dbReference type="RefSeq" id="XP_016645765.1">
    <property type="nucleotide sequence ID" value="XM_016784649.1"/>
</dbReference>
<comment type="caution">
    <text evidence="2">The sequence shown here is derived from an EMBL/GenBank/DDBJ whole genome shotgun (WGS) entry which is preliminary data.</text>
</comment>
<dbReference type="OrthoDB" id="447842at2759"/>
<dbReference type="Pfam" id="PF00293">
    <property type="entry name" value="NUDIX"/>
    <property type="match status" value="1"/>
</dbReference>
<dbReference type="VEuPathDB" id="FungiDB:SAPIO_CDS1360"/>
<reference evidence="2 3" key="1">
    <citation type="journal article" date="2014" name="Genome Announc.">
        <title>Draft genome sequence of the pathogenic fungus Scedosporium apiospermum.</title>
        <authorList>
            <person name="Vandeputte P."/>
            <person name="Ghamrawi S."/>
            <person name="Rechenmann M."/>
            <person name="Iltis A."/>
            <person name="Giraud S."/>
            <person name="Fleury M."/>
            <person name="Thornton C."/>
            <person name="Delhaes L."/>
            <person name="Meyer W."/>
            <person name="Papon N."/>
            <person name="Bouchara J.P."/>
        </authorList>
    </citation>
    <scope>NUCLEOTIDE SEQUENCE [LARGE SCALE GENOMIC DNA]</scope>
    <source>
        <strain evidence="2 3">IHEM 14462</strain>
    </source>
</reference>
<dbReference type="GeneID" id="27720432"/>
<dbReference type="Proteomes" id="UP000028545">
    <property type="component" value="Unassembled WGS sequence"/>
</dbReference>
<dbReference type="HOGENOM" id="CLU_037162_9_2_1"/>
<dbReference type="KEGG" id="sapo:SAPIO_CDS1360"/>
<dbReference type="PANTHER" id="PTHR16099">
    <property type="entry name" value="8-OXO-DGTP DIPHOSPHATES NUDT15"/>
    <property type="match status" value="1"/>
</dbReference>
<dbReference type="GO" id="GO:0035539">
    <property type="term" value="F:8-oxo-7,8-dihydrodeoxyguanosine triphosphate pyrophosphatase activity"/>
    <property type="evidence" value="ECO:0007669"/>
    <property type="project" value="TreeGrafter"/>
</dbReference>
<name>A0A084GF54_PSEDA</name>
<dbReference type="GO" id="GO:0006203">
    <property type="term" value="P:dGTP catabolic process"/>
    <property type="evidence" value="ECO:0007669"/>
    <property type="project" value="TreeGrafter"/>
</dbReference>
<feature type="domain" description="Nudix hydrolase" evidence="1">
    <location>
        <begin position="14"/>
        <end position="148"/>
    </location>
</feature>
<dbReference type="CDD" id="cd04678">
    <property type="entry name" value="NUDIX_MTH2_Nudt15"/>
    <property type="match status" value="1"/>
</dbReference>
<dbReference type="PANTHER" id="PTHR16099:SF5">
    <property type="entry name" value="NUCLEOTIDE TRIPHOSPHATE DIPHOSPHATASE NUDT15"/>
    <property type="match status" value="1"/>
</dbReference>
<organism evidence="2 3">
    <name type="scientific">Pseudallescheria apiosperma</name>
    <name type="common">Scedosporium apiospermum</name>
    <dbReference type="NCBI Taxonomy" id="563466"/>
    <lineage>
        <taxon>Eukaryota</taxon>
        <taxon>Fungi</taxon>
        <taxon>Dikarya</taxon>
        <taxon>Ascomycota</taxon>
        <taxon>Pezizomycotina</taxon>
        <taxon>Sordariomycetes</taxon>
        <taxon>Hypocreomycetidae</taxon>
        <taxon>Microascales</taxon>
        <taxon>Microascaceae</taxon>
        <taxon>Scedosporium</taxon>
    </lineage>
</organism>
<proteinExistence type="predicted"/>
<dbReference type="AlphaFoldDB" id="A0A084GF54"/>